<evidence type="ECO:0000313" key="4">
    <source>
        <dbReference type="EMBL" id="PHJ15288.1"/>
    </source>
</evidence>
<feature type="transmembrane region" description="Helical" evidence="2">
    <location>
        <begin position="144"/>
        <end position="163"/>
    </location>
</feature>
<proteinExistence type="predicted"/>
<comment type="caution">
    <text evidence="4">The sequence shown here is derived from an EMBL/GenBank/DDBJ whole genome shotgun (WGS) entry which is preliminary data.</text>
</comment>
<keyword evidence="2" id="KW-0812">Transmembrane</keyword>
<accession>A0A2C6KF47</accession>
<dbReference type="VEuPathDB" id="ToxoDB:CSUI_010900"/>
<keyword evidence="3" id="KW-0732">Signal</keyword>
<organism evidence="4 5">
    <name type="scientific">Cystoisospora suis</name>
    <dbReference type="NCBI Taxonomy" id="483139"/>
    <lineage>
        <taxon>Eukaryota</taxon>
        <taxon>Sar</taxon>
        <taxon>Alveolata</taxon>
        <taxon>Apicomplexa</taxon>
        <taxon>Conoidasida</taxon>
        <taxon>Coccidia</taxon>
        <taxon>Eucoccidiorida</taxon>
        <taxon>Eimeriorina</taxon>
        <taxon>Sarcocystidae</taxon>
        <taxon>Cystoisospora</taxon>
    </lineage>
</organism>
<feature type="compositionally biased region" description="Acidic residues" evidence="1">
    <location>
        <begin position="54"/>
        <end position="65"/>
    </location>
</feature>
<feature type="signal peptide" evidence="3">
    <location>
        <begin position="1"/>
        <end position="34"/>
    </location>
</feature>
<feature type="chain" id="PRO_5013197394" description="Transmembrane protein" evidence="3">
    <location>
        <begin position="35"/>
        <end position="323"/>
    </location>
</feature>
<dbReference type="RefSeq" id="XP_067917022.1">
    <property type="nucleotide sequence ID" value="XM_068071001.1"/>
</dbReference>
<name>A0A2C6KF47_9APIC</name>
<evidence type="ECO:0008006" key="6">
    <source>
        <dbReference type="Google" id="ProtNLM"/>
    </source>
</evidence>
<keyword evidence="2" id="KW-1133">Transmembrane helix</keyword>
<feature type="transmembrane region" description="Helical" evidence="2">
    <location>
        <begin position="89"/>
        <end position="108"/>
    </location>
</feature>
<feature type="region of interest" description="Disordered" evidence="1">
    <location>
        <begin position="51"/>
        <end position="71"/>
    </location>
</feature>
<evidence type="ECO:0000256" key="1">
    <source>
        <dbReference type="SAM" id="MobiDB-lite"/>
    </source>
</evidence>
<dbReference type="AlphaFoldDB" id="A0A2C6KF47"/>
<keyword evidence="2" id="KW-0472">Membrane</keyword>
<keyword evidence="5" id="KW-1185">Reference proteome</keyword>
<dbReference type="EMBL" id="MIGC01008790">
    <property type="protein sequence ID" value="PHJ15288.1"/>
    <property type="molecule type" value="Genomic_DNA"/>
</dbReference>
<dbReference type="GeneID" id="94434212"/>
<gene>
    <name evidence="4" type="ORF">CSUI_010900</name>
</gene>
<feature type="transmembrane region" description="Helical" evidence="2">
    <location>
        <begin position="226"/>
        <end position="245"/>
    </location>
</feature>
<reference evidence="4 5" key="1">
    <citation type="journal article" date="2017" name="Int. J. Parasitol.">
        <title>The genome of the protozoan parasite Cystoisospora suis and a reverse vaccinology approach to identify vaccine candidates.</title>
        <authorList>
            <person name="Palmieri N."/>
            <person name="Shrestha A."/>
            <person name="Ruttkowski B."/>
            <person name="Beck T."/>
            <person name="Vogl C."/>
            <person name="Tomley F."/>
            <person name="Blake D.P."/>
            <person name="Joachim A."/>
        </authorList>
    </citation>
    <scope>NUCLEOTIDE SEQUENCE [LARGE SCALE GENOMIC DNA]</scope>
    <source>
        <strain evidence="4 5">Wien I</strain>
    </source>
</reference>
<evidence type="ECO:0000256" key="3">
    <source>
        <dbReference type="SAM" id="SignalP"/>
    </source>
</evidence>
<sequence>MAQVSQSFSGLFPVVRGGHRRCLLVLVLLGLVFALSVAQASSSSEGVKQQVQELSDDYASEDGAEDNSQAVSSVITRNSRVAAKSSGSLARKAALLLFAVAGVALAVVRREDIMKLFAKEEVEAPGAPKSPEKKQAAKLSKKKMVVVSTALVTAAVAAGAIYYQMSGAQEAVEDILPSVPKDEATARLFEHILPQVAEAPSLPESLKAYIPSDLFSVVPTDRTTQAIVTLAAAAVGLHILLVGPVRDAVKLNKLNNLLMEYEAAAPALPEAEVPAPVRAAQEEKAALEDKKARKWMVGKMLDVVASMYAGIYAKLSRSEPALA</sequence>
<evidence type="ECO:0000313" key="5">
    <source>
        <dbReference type="Proteomes" id="UP000221165"/>
    </source>
</evidence>
<dbReference type="Proteomes" id="UP000221165">
    <property type="component" value="Unassembled WGS sequence"/>
</dbReference>
<evidence type="ECO:0000256" key="2">
    <source>
        <dbReference type="SAM" id="Phobius"/>
    </source>
</evidence>
<protein>
    <recommendedName>
        <fullName evidence="6">Transmembrane protein</fullName>
    </recommendedName>
</protein>